<evidence type="ECO:0000313" key="1">
    <source>
        <dbReference type="EMBL" id="MCG7505988.1"/>
    </source>
</evidence>
<dbReference type="RefSeq" id="WP_239365705.1">
    <property type="nucleotide sequence ID" value="NZ_JAKREW010000010.1"/>
</dbReference>
<dbReference type="EMBL" id="JAKREW010000010">
    <property type="protein sequence ID" value="MCG7505988.1"/>
    <property type="molecule type" value="Genomic_DNA"/>
</dbReference>
<organism evidence="1 2">
    <name type="scientific">Mesorhizobium retamae</name>
    <dbReference type="NCBI Taxonomy" id="2912854"/>
    <lineage>
        <taxon>Bacteria</taxon>
        <taxon>Pseudomonadati</taxon>
        <taxon>Pseudomonadota</taxon>
        <taxon>Alphaproteobacteria</taxon>
        <taxon>Hyphomicrobiales</taxon>
        <taxon>Phyllobacteriaceae</taxon>
        <taxon>Mesorhizobium</taxon>
    </lineage>
</organism>
<sequence>MKVDAAAAMASVLRNLRKFPPLAEAILKNRRGAFAPFHGLIAAGLPPEAGNWIIASHDDAVNKIHILKYISYRLVVRPGMSLLSLAQTGRLLATGGAVPDPARAFEEW</sequence>
<dbReference type="Proteomes" id="UP001201701">
    <property type="component" value="Unassembled WGS sequence"/>
</dbReference>
<comment type="caution">
    <text evidence="1">The sequence shown here is derived from an EMBL/GenBank/DDBJ whole genome shotgun (WGS) entry which is preliminary data.</text>
</comment>
<accession>A0ABS9QEZ1</accession>
<reference evidence="1 2" key="1">
    <citation type="submission" date="2022-02" db="EMBL/GenBank/DDBJ databases">
        <title>Draft genome sequence of Mezorhizobium retamae strain IRAMC:0171 isolated from Retama raetam nodules.</title>
        <authorList>
            <person name="Bengaied R."/>
            <person name="Sbissi I."/>
            <person name="Huber K."/>
            <person name="Ghodbane F."/>
            <person name="Nouioui I."/>
            <person name="Tarhouni M."/>
            <person name="Gtari M."/>
        </authorList>
    </citation>
    <scope>NUCLEOTIDE SEQUENCE [LARGE SCALE GENOMIC DNA]</scope>
    <source>
        <strain evidence="1 2">IRAMC:0171</strain>
    </source>
</reference>
<proteinExistence type="predicted"/>
<keyword evidence="2" id="KW-1185">Reference proteome</keyword>
<evidence type="ECO:0000313" key="2">
    <source>
        <dbReference type="Proteomes" id="UP001201701"/>
    </source>
</evidence>
<gene>
    <name evidence="1" type="ORF">L4923_13275</name>
</gene>
<name>A0ABS9QEZ1_9HYPH</name>
<protein>
    <submittedName>
        <fullName evidence="1">Uncharacterized protein</fullName>
    </submittedName>
</protein>